<dbReference type="GO" id="GO:0016747">
    <property type="term" value="F:acyltransferase activity, transferring groups other than amino-acyl groups"/>
    <property type="evidence" value="ECO:0007669"/>
    <property type="project" value="InterPro"/>
</dbReference>
<dbReference type="Pfam" id="PF13673">
    <property type="entry name" value="Acetyltransf_10"/>
    <property type="match status" value="1"/>
</dbReference>
<dbReference type="InterPro" id="IPR016181">
    <property type="entry name" value="Acyl_CoA_acyltransferase"/>
</dbReference>
<gene>
    <name evidence="4" type="ORF">DKG74_07705</name>
</gene>
<dbReference type="CDD" id="cd04301">
    <property type="entry name" value="NAT_SF"/>
    <property type="match status" value="1"/>
</dbReference>
<dbReference type="InterPro" id="IPR000182">
    <property type="entry name" value="GNAT_dom"/>
</dbReference>
<dbReference type="EMBL" id="QGLE01000003">
    <property type="protein sequence ID" value="PWR24679.1"/>
    <property type="molecule type" value="Genomic_DNA"/>
</dbReference>
<name>A0A317ECP1_9PROT</name>
<protein>
    <recommendedName>
        <fullName evidence="3">N-acetyltransferase domain-containing protein</fullName>
    </recommendedName>
</protein>
<keyword evidence="1" id="KW-0808">Transferase</keyword>
<comment type="caution">
    <text evidence="4">The sequence shown here is derived from an EMBL/GenBank/DDBJ whole genome shotgun (WGS) entry which is preliminary data.</text>
</comment>
<dbReference type="AlphaFoldDB" id="A0A317ECP1"/>
<feature type="domain" description="N-acetyltransferase" evidence="3">
    <location>
        <begin position="7"/>
        <end position="150"/>
    </location>
</feature>
<dbReference type="OrthoDB" id="9797417at2"/>
<dbReference type="PANTHER" id="PTHR43877">
    <property type="entry name" value="AMINOALKYLPHOSPHONATE N-ACETYLTRANSFERASE-RELATED-RELATED"/>
    <property type="match status" value="1"/>
</dbReference>
<reference evidence="4 5" key="1">
    <citation type="submission" date="2018-05" db="EMBL/GenBank/DDBJ databases">
        <title>Zavarzinia sp. HR-AS.</title>
        <authorList>
            <person name="Lee Y."/>
            <person name="Jeon C.O."/>
        </authorList>
    </citation>
    <scope>NUCLEOTIDE SEQUENCE [LARGE SCALE GENOMIC DNA]</scope>
    <source>
        <strain evidence="4 5">HR-AS</strain>
    </source>
</reference>
<dbReference type="PROSITE" id="PS51186">
    <property type="entry name" value="GNAT"/>
    <property type="match status" value="1"/>
</dbReference>
<evidence type="ECO:0000313" key="5">
    <source>
        <dbReference type="Proteomes" id="UP000245461"/>
    </source>
</evidence>
<evidence type="ECO:0000256" key="2">
    <source>
        <dbReference type="ARBA" id="ARBA00023315"/>
    </source>
</evidence>
<accession>A0A317ECP1</accession>
<evidence type="ECO:0000313" key="4">
    <source>
        <dbReference type="EMBL" id="PWR24679.1"/>
    </source>
</evidence>
<organism evidence="4 5">
    <name type="scientific">Zavarzinia aquatilis</name>
    <dbReference type="NCBI Taxonomy" id="2211142"/>
    <lineage>
        <taxon>Bacteria</taxon>
        <taxon>Pseudomonadati</taxon>
        <taxon>Pseudomonadota</taxon>
        <taxon>Alphaproteobacteria</taxon>
        <taxon>Rhodospirillales</taxon>
        <taxon>Zavarziniaceae</taxon>
        <taxon>Zavarzinia</taxon>
    </lineage>
</organism>
<sequence>MAEGDRLRVRPMLAADAPACAGIFVAARRRARPDVPADRFSTEDFELATADLEIVVVEHQGLVAGFAGFDRRHRELELLFVSPEAQGRGAGALLLAETGRILGLGAHLRCDAQNASGRAFYRAQGWVETGEAWGRIQFTRPDPIMALFPSLLGVPLIAL</sequence>
<dbReference type="Proteomes" id="UP000245461">
    <property type="component" value="Unassembled WGS sequence"/>
</dbReference>
<evidence type="ECO:0000256" key="1">
    <source>
        <dbReference type="ARBA" id="ARBA00022679"/>
    </source>
</evidence>
<evidence type="ECO:0000259" key="3">
    <source>
        <dbReference type="PROSITE" id="PS51186"/>
    </source>
</evidence>
<proteinExistence type="predicted"/>
<dbReference type="Gene3D" id="3.40.630.30">
    <property type="match status" value="1"/>
</dbReference>
<keyword evidence="2" id="KW-0012">Acyltransferase</keyword>
<dbReference type="InterPro" id="IPR050832">
    <property type="entry name" value="Bact_Acetyltransf"/>
</dbReference>
<dbReference type="SUPFAM" id="SSF55729">
    <property type="entry name" value="Acyl-CoA N-acyltransferases (Nat)"/>
    <property type="match status" value="1"/>
</dbReference>
<dbReference type="RefSeq" id="WP_109904348.1">
    <property type="nucleotide sequence ID" value="NZ_QGLE01000003.1"/>
</dbReference>
<keyword evidence="5" id="KW-1185">Reference proteome</keyword>